<proteinExistence type="inferred from homology"/>
<comment type="subunit">
    <text evidence="1">Subunit of the heterotrimeric GatCAB amidotransferase (AdT) complex, composed of A, B and C subunits.</text>
</comment>
<dbReference type="Proteomes" id="UP000186922">
    <property type="component" value="Unassembled WGS sequence"/>
</dbReference>
<dbReference type="EMBL" id="BDGG01000004">
    <property type="protein sequence ID" value="GAU97686.1"/>
    <property type="molecule type" value="Genomic_DNA"/>
</dbReference>
<dbReference type="GO" id="GO:0070681">
    <property type="term" value="P:glutaminyl-tRNAGln biosynthesis via transamidation"/>
    <property type="evidence" value="ECO:0007669"/>
    <property type="project" value="UniProtKB-UniRule"/>
</dbReference>
<dbReference type="AlphaFoldDB" id="A0A1D1V7N6"/>
<comment type="catalytic activity">
    <reaction evidence="1">
        <text>L-glutamyl-tRNA(Gln) + L-glutamine + ATP + H2O = L-glutaminyl-tRNA(Gln) + L-glutamate + ADP + phosphate + H(+)</text>
        <dbReference type="Rhea" id="RHEA:17521"/>
        <dbReference type="Rhea" id="RHEA-COMP:9681"/>
        <dbReference type="Rhea" id="RHEA-COMP:9684"/>
        <dbReference type="ChEBI" id="CHEBI:15377"/>
        <dbReference type="ChEBI" id="CHEBI:15378"/>
        <dbReference type="ChEBI" id="CHEBI:29985"/>
        <dbReference type="ChEBI" id="CHEBI:30616"/>
        <dbReference type="ChEBI" id="CHEBI:43474"/>
        <dbReference type="ChEBI" id="CHEBI:58359"/>
        <dbReference type="ChEBI" id="CHEBI:78520"/>
        <dbReference type="ChEBI" id="CHEBI:78521"/>
        <dbReference type="ChEBI" id="CHEBI:456216"/>
    </reaction>
</comment>
<sequence>MLKSFVLQMARRGFLASSMRETRRQKCSECFKEVYQWKNKDNRPTEHCEINVAEEAKRANLSLETIYHLENLSLVDFSSGAAIARLASAIRYADRLKDIDVSGVEPLFSLLENETLPLREDEITEGQQKEDVIRNAKVTFEDFYVAPPGNIALEQDKKYDSFLNNESPLNAGQQKELSSVELKKVRRQA</sequence>
<dbReference type="OrthoDB" id="5394539at2759"/>
<organism evidence="2 3">
    <name type="scientific">Ramazzottius varieornatus</name>
    <name type="common">Water bear</name>
    <name type="synonym">Tardigrade</name>
    <dbReference type="NCBI Taxonomy" id="947166"/>
    <lineage>
        <taxon>Eukaryota</taxon>
        <taxon>Metazoa</taxon>
        <taxon>Ecdysozoa</taxon>
        <taxon>Tardigrada</taxon>
        <taxon>Eutardigrada</taxon>
        <taxon>Parachela</taxon>
        <taxon>Hypsibioidea</taxon>
        <taxon>Ramazzottiidae</taxon>
        <taxon>Ramazzottius</taxon>
    </lineage>
</organism>
<protein>
    <recommendedName>
        <fullName evidence="1">Glutamyl-tRNA(Gln) amidotransferase subunit C, mitochondrial</fullName>
        <shortName evidence="1">Glu-AdT subunit C</shortName>
        <ecNumber evidence="1">6.3.5.-</ecNumber>
    </recommendedName>
</protein>
<accession>A0A1D1V7N6</accession>
<dbReference type="InterPro" id="IPR003837">
    <property type="entry name" value="GatC"/>
</dbReference>
<keyword evidence="1" id="KW-0547">Nucleotide-binding</keyword>
<dbReference type="InterPro" id="IPR036113">
    <property type="entry name" value="Asp/Glu-ADT_sf_sub_c"/>
</dbReference>
<dbReference type="STRING" id="947166.A0A1D1V7N6"/>
<evidence type="ECO:0000313" key="3">
    <source>
        <dbReference type="Proteomes" id="UP000186922"/>
    </source>
</evidence>
<dbReference type="GO" id="GO:0006450">
    <property type="term" value="P:regulation of translational fidelity"/>
    <property type="evidence" value="ECO:0007669"/>
    <property type="project" value="InterPro"/>
</dbReference>
<keyword evidence="1" id="KW-0436">Ligase</keyword>
<keyword evidence="1" id="KW-0496">Mitochondrion</keyword>
<evidence type="ECO:0000256" key="1">
    <source>
        <dbReference type="HAMAP-Rule" id="MF_03149"/>
    </source>
</evidence>
<reference evidence="2 3" key="1">
    <citation type="journal article" date="2016" name="Nat. Commun.">
        <title>Extremotolerant tardigrade genome and improved radiotolerance of human cultured cells by tardigrade-unique protein.</title>
        <authorList>
            <person name="Hashimoto T."/>
            <person name="Horikawa D.D."/>
            <person name="Saito Y."/>
            <person name="Kuwahara H."/>
            <person name="Kozuka-Hata H."/>
            <person name="Shin-I T."/>
            <person name="Minakuchi Y."/>
            <person name="Ohishi K."/>
            <person name="Motoyama A."/>
            <person name="Aizu T."/>
            <person name="Enomoto A."/>
            <person name="Kondo K."/>
            <person name="Tanaka S."/>
            <person name="Hara Y."/>
            <person name="Koshikawa S."/>
            <person name="Sagara H."/>
            <person name="Miura T."/>
            <person name="Yokobori S."/>
            <person name="Miyagawa K."/>
            <person name="Suzuki Y."/>
            <person name="Kubo T."/>
            <person name="Oyama M."/>
            <person name="Kohara Y."/>
            <person name="Fujiyama A."/>
            <person name="Arakawa K."/>
            <person name="Katayama T."/>
            <person name="Toyoda A."/>
            <person name="Kunieda T."/>
        </authorList>
    </citation>
    <scope>NUCLEOTIDE SEQUENCE [LARGE SCALE GENOMIC DNA]</scope>
    <source>
        <strain evidence="2 3">YOKOZUNA-1</strain>
    </source>
</reference>
<comment type="similarity">
    <text evidence="1">Belongs to the GatC family.</text>
</comment>
<dbReference type="PANTHER" id="PTHR15004">
    <property type="entry name" value="GLUTAMYL-TRNA(GLN) AMIDOTRANSFERASE SUBUNIT C, MITOCHONDRIAL"/>
    <property type="match status" value="1"/>
</dbReference>
<dbReference type="GO" id="GO:0050567">
    <property type="term" value="F:glutaminyl-tRNA synthase (glutamine-hydrolyzing) activity"/>
    <property type="evidence" value="ECO:0007669"/>
    <property type="project" value="UniProtKB-UniRule"/>
</dbReference>
<comment type="subcellular location">
    <subcellularLocation>
        <location evidence="1">Mitochondrion</location>
    </subcellularLocation>
</comment>
<dbReference type="PANTHER" id="PTHR15004:SF0">
    <property type="entry name" value="GLUTAMYL-TRNA(GLN) AMIDOTRANSFERASE SUBUNIT C, MITOCHONDRIAL"/>
    <property type="match status" value="1"/>
</dbReference>
<comment type="function">
    <text evidence="1">Allows the formation of correctly charged Gln-tRNA(Gln) through the transamidation of misacylated Glu-tRNA(Gln) in the mitochondria. The reaction takes place in the presence of glutamine and ATP through an activated gamma-phospho-Glu-tRNA(Gln).</text>
</comment>
<dbReference type="GO" id="GO:0005524">
    <property type="term" value="F:ATP binding"/>
    <property type="evidence" value="ECO:0007669"/>
    <property type="project" value="UniProtKB-KW"/>
</dbReference>
<dbReference type="GO" id="GO:0005739">
    <property type="term" value="C:mitochondrion"/>
    <property type="evidence" value="ECO:0007669"/>
    <property type="project" value="UniProtKB-SubCell"/>
</dbReference>
<dbReference type="SUPFAM" id="SSF141000">
    <property type="entry name" value="Glu-tRNAGln amidotransferase C subunit"/>
    <property type="match status" value="1"/>
</dbReference>
<dbReference type="GO" id="GO:0030956">
    <property type="term" value="C:glutamyl-tRNA(Gln) amidotransferase complex"/>
    <property type="evidence" value="ECO:0007669"/>
    <property type="project" value="UniProtKB-UniRule"/>
</dbReference>
<keyword evidence="3" id="KW-1185">Reference proteome</keyword>
<dbReference type="GO" id="GO:0032543">
    <property type="term" value="P:mitochondrial translation"/>
    <property type="evidence" value="ECO:0007669"/>
    <property type="project" value="UniProtKB-UniRule"/>
</dbReference>
<comment type="caution">
    <text evidence="2">The sequence shown here is derived from an EMBL/GenBank/DDBJ whole genome shotgun (WGS) entry which is preliminary data.</text>
</comment>
<dbReference type="HAMAP" id="MF_00122">
    <property type="entry name" value="GatC"/>
    <property type="match status" value="1"/>
</dbReference>
<dbReference type="EC" id="6.3.5.-" evidence="1"/>
<gene>
    <name evidence="2" type="primary">RvY_08939-1</name>
    <name evidence="2" type="synonym">RvY_08939.1</name>
    <name evidence="2" type="ORF">RvY_08939</name>
</gene>
<evidence type="ECO:0000313" key="2">
    <source>
        <dbReference type="EMBL" id="GAU97686.1"/>
    </source>
</evidence>
<dbReference type="Pfam" id="PF02686">
    <property type="entry name" value="GatC"/>
    <property type="match status" value="1"/>
</dbReference>
<keyword evidence="1" id="KW-0648">Protein biosynthesis</keyword>
<name>A0A1D1V7N6_RAMVA</name>
<keyword evidence="1" id="KW-0067">ATP-binding</keyword>